<dbReference type="CDD" id="cd03426">
    <property type="entry name" value="NUDIX_CoAse_Nudt7"/>
    <property type="match status" value="1"/>
</dbReference>
<evidence type="ECO:0000256" key="2">
    <source>
        <dbReference type="ARBA" id="ARBA00001946"/>
    </source>
</evidence>
<reference evidence="9" key="1">
    <citation type="submission" date="2025-08" db="UniProtKB">
        <authorList>
            <consortium name="RefSeq"/>
        </authorList>
    </citation>
    <scope>IDENTIFICATION</scope>
    <source>
        <strain evidence="9">USDA-PBARC FA_bdor</strain>
        <tissue evidence="9">Whole organism</tissue>
    </source>
</reference>
<evidence type="ECO:0000256" key="6">
    <source>
        <dbReference type="ARBA" id="ARBA00023211"/>
    </source>
</evidence>
<dbReference type="KEGG" id="fas:105272069"/>
<dbReference type="PANTHER" id="PTHR12992">
    <property type="entry name" value="NUDIX HYDROLASE"/>
    <property type="match status" value="1"/>
</dbReference>
<name>A0A9R1U9D6_9HYME</name>
<dbReference type="Gene3D" id="3.90.79.10">
    <property type="entry name" value="Nucleoside Triphosphate Pyrophosphohydrolase"/>
    <property type="match status" value="1"/>
</dbReference>
<evidence type="ECO:0000256" key="1">
    <source>
        <dbReference type="ARBA" id="ARBA00001936"/>
    </source>
</evidence>
<feature type="domain" description="Nudix hydrolase" evidence="7">
    <location>
        <begin position="73"/>
        <end position="210"/>
    </location>
</feature>
<protein>
    <submittedName>
        <fullName evidence="9">Nucleoside diphosphate-linked moiety X motif 8, mitochondrial</fullName>
    </submittedName>
</protein>
<evidence type="ECO:0000313" key="9">
    <source>
        <dbReference type="RefSeq" id="XP_011312252.1"/>
    </source>
</evidence>
<comment type="cofactor">
    <cofactor evidence="1">
        <name>Mn(2+)</name>
        <dbReference type="ChEBI" id="CHEBI:29035"/>
    </cofactor>
</comment>
<evidence type="ECO:0000256" key="3">
    <source>
        <dbReference type="ARBA" id="ARBA00022723"/>
    </source>
</evidence>
<dbReference type="OrthoDB" id="206213at2759"/>
<keyword evidence="3" id="KW-0479">Metal-binding</keyword>
<dbReference type="GO" id="GO:0046872">
    <property type="term" value="F:metal ion binding"/>
    <property type="evidence" value="ECO:0007669"/>
    <property type="project" value="UniProtKB-KW"/>
</dbReference>
<keyword evidence="4" id="KW-0378">Hydrolase</keyword>
<evidence type="ECO:0000256" key="5">
    <source>
        <dbReference type="ARBA" id="ARBA00022842"/>
    </source>
</evidence>
<dbReference type="Proteomes" id="UP000694866">
    <property type="component" value="Unplaced"/>
</dbReference>
<keyword evidence="6" id="KW-0464">Manganese</keyword>
<dbReference type="GO" id="GO:0010945">
    <property type="term" value="F:coenzyme A diphosphatase activity"/>
    <property type="evidence" value="ECO:0007669"/>
    <property type="project" value="InterPro"/>
</dbReference>
<sequence length="254" mass="28944">MAINKYNAFRYFLRQRSTVIAQLAQNLSNQGKKTPAAIDRFNSEVILSTESRNECIKRLQKCPVMKSGHSEAARTAAVLVPLCIHNDEMGLLYTLRSTKLSQNKGEVSFPGGMRDHSDNSFEETALRETWEELNIPKNSVDVWSRANIVGRKHVHVMPVLGYIGHVDPQQLQFNPHEVEKAFVVSLQSLCDPNHWGFTQFRNNYTLPTYSVAGHKIWGLTALITHIILEALLHDVYPHKLQFVRPIEHYASKKV</sequence>
<organism evidence="8 9">
    <name type="scientific">Fopius arisanus</name>
    <dbReference type="NCBI Taxonomy" id="64838"/>
    <lineage>
        <taxon>Eukaryota</taxon>
        <taxon>Metazoa</taxon>
        <taxon>Ecdysozoa</taxon>
        <taxon>Arthropoda</taxon>
        <taxon>Hexapoda</taxon>
        <taxon>Insecta</taxon>
        <taxon>Pterygota</taxon>
        <taxon>Neoptera</taxon>
        <taxon>Endopterygota</taxon>
        <taxon>Hymenoptera</taxon>
        <taxon>Apocrita</taxon>
        <taxon>Ichneumonoidea</taxon>
        <taxon>Braconidae</taxon>
        <taxon>Opiinae</taxon>
        <taxon>Fopius</taxon>
    </lineage>
</organism>
<keyword evidence="5" id="KW-0460">Magnesium</keyword>
<dbReference type="InterPro" id="IPR045121">
    <property type="entry name" value="CoAse"/>
</dbReference>
<dbReference type="SUPFAM" id="SSF55811">
    <property type="entry name" value="Nudix"/>
    <property type="match status" value="1"/>
</dbReference>
<dbReference type="InterPro" id="IPR015797">
    <property type="entry name" value="NUDIX_hydrolase-like_dom_sf"/>
</dbReference>
<dbReference type="InterPro" id="IPR000086">
    <property type="entry name" value="NUDIX_hydrolase_dom"/>
</dbReference>
<proteinExistence type="predicted"/>
<comment type="cofactor">
    <cofactor evidence="2">
        <name>Mg(2+)</name>
        <dbReference type="ChEBI" id="CHEBI:18420"/>
    </cofactor>
</comment>
<evidence type="ECO:0000313" key="8">
    <source>
        <dbReference type="Proteomes" id="UP000694866"/>
    </source>
</evidence>
<dbReference type="PANTHER" id="PTHR12992:SF11">
    <property type="entry name" value="MITOCHONDRIAL COENZYME A DIPHOSPHATASE NUDT8"/>
    <property type="match status" value="1"/>
</dbReference>
<dbReference type="Pfam" id="PF00293">
    <property type="entry name" value="NUDIX"/>
    <property type="match status" value="1"/>
</dbReference>
<dbReference type="RefSeq" id="XP_011312252.1">
    <property type="nucleotide sequence ID" value="XM_011313950.1"/>
</dbReference>
<evidence type="ECO:0000256" key="4">
    <source>
        <dbReference type="ARBA" id="ARBA00022801"/>
    </source>
</evidence>
<dbReference type="GeneID" id="105272069"/>
<keyword evidence="8" id="KW-1185">Reference proteome</keyword>
<dbReference type="AlphaFoldDB" id="A0A9R1U9D6"/>
<evidence type="ECO:0000259" key="7">
    <source>
        <dbReference type="PROSITE" id="PS51462"/>
    </source>
</evidence>
<gene>
    <name evidence="9" type="primary">LOC105272069</name>
</gene>
<dbReference type="PROSITE" id="PS51462">
    <property type="entry name" value="NUDIX"/>
    <property type="match status" value="1"/>
</dbReference>
<accession>A0A9R1U9D6</accession>